<keyword evidence="3" id="KW-0436">Ligase</keyword>
<dbReference type="GO" id="GO:0006631">
    <property type="term" value="P:fatty acid metabolic process"/>
    <property type="evidence" value="ECO:0007669"/>
    <property type="project" value="TreeGrafter"/>
</dbReference>
<name>Q2IYD5_RHOP2</name>
<reference evidence="3 4" key="1">
    <citation type="submission" date="2006-01" db="EMBL/GenBank/DDBJ databases">
        <title>Complete sequence of Rhodopseudomonas palustris HaA2.</title>
        <authorList>
            <consortium name="US DOE Joint Genome Institute"/>
            <person name="Copeland A."/>
            <person name="Lucas S."/>
            <person name="Lapidus A."/>
            <person name="Barry K."/>
            <person name="Detter J.C."/>
            <person name="Glavina T."/>
            <person name="Hammon N."/>
            <person name="Israni S."/>
            <person name="Pitluck S."/>
            <person name="Chain P."/>
            <person name="Malfatti S."/>
            <person name="Shin M."/>
            <person name="Vergez L."/>
            <person name="Schmutz J."/>
            <person name="Larimer F."/>
            <person name="Land M."/>
            <person name="Hauser L."/>
            <person name="Pelletier D.A."/>
            <person name="Kyrpides N."/>
            <person name="Anderson I."/>
            <person name="Oda Y."/>
            <person name="Harwood C.S."/>
            <person name="Richardson P."/>
        </authorList>
    </citation>
    <scope>NUCLEOTIDE SEQUENCE [LARGE SCALE GENOMIC DNA]</scope>
    <source>
        <strain evidence="3 4">HaA2</strain>
    </source>
</reference>
<feature type="transmembrane region" description="Helical" evidence="1">
    <location>
        <begin position="164"/>
        <end position="185"/>
    </location>
</feature>
<dbReference type="InterPro" id="IPR020845">
    <property type="entry name" value="AMP-binding_CS"/>
</dbReference>
<dbReference type="PROSITE" id="PS00455">
    <property type="entry name" value="AMP_BINDING"/>
    <property type="match status" value="1"/>
</dbReference>
<dbReference type="EMBL" id="CP000250">
    <property type="protein sequence ID" value="ABD06775.1"/>
    <property type="molecule type" value="Genomic_DNA"/>
</dbReference>
<dbReference type="SUPFAM" id="SSF56801">
    <property type="entry name" value="Acetyl-CoA synthetase-like"/>
    <property type="match status" value="1"/>
</dbReference>
<evidence type="ECO:0000313" key="3">
    <source>
        <dbReference type="EMBL" id="ABD06775.1"/>
    </source>
</evidence>
<evidence type="ECO:0000259" key="2">
    <source>
        <dbReference type="Pfam" id="PF00501"/>
    </source>
</evidence>
<dbReference type="InterPro" id="IPR000873">
    <property type="entry name" value="AMP-dep_synth/lig_dom"/>
</dbReference>
<dbReference type="HOGENOM" id="CLU_000022_2_12_5"/>
<evidence type="ECO:0000256" key="1">
    <source>
        <dbReference type="SAM" id="Phobius"/>
    </source>
</evidence>
<dbReference type="InterPro" id="IPR042099">
    <property type="entry name" value="ANL_N_sf"/>
</dbReference>
<dbReference type="Proteomes" id="UP000008809">
    <property type="component" value="Chromosome"/>
</dbReference>
<dbReference type="CDD" id="cd04433">
    <property type="entry name" value="AFD_class_I"/>
    <property type="match status" value="1"/>
</dbReference>
<keyword evidence="1" id="KW-0472">Membrane</keyword>
<dbReference type="STRING" id="316058.RPB_2069"/>
<evidence type="ECO:0000313" key="4">
    <source>
        <dbReference type="Proteomes" id="UP000008809"/>
    </source>
</evidence>
<dbReference type="KEGG" id="rpb:RPB_2069"/>
<dbReference type="Pfam" id="PF00501">
    <property type="entry name" value="AMP-binding"/>
    <property type="match status" value="1"/>
</dbReference>
<organism evidence="3 4">
    <name type="scientific">Rhodopseudomonas palustris (strain HaA2)</name>
    <dbReference type="NCBI Taxonomy" id="316058"/>
    <lineage>
        <taxon>Bacteria</taxon>
        <taxon>Pseudomonadati</taxon>
        <taxon>Pseudomonadota</taxon>
        <taxon>Alphaproteobacteria</taxon>
        <taxon>Hyphomicrobiales</taxon>
        <taxon>Nitrobacteraceae</taxon>
        <taxon>Rhodopseudomonas</taxon>
    </lineage>
</organism>
<dbReference type="GO" id="GO:0031956">
    <property type="term" value="F:medium-chain fatty acid-CoA ligase activity"/>
    <property type="evidence" value="ECO:0007669"/>
    <property type="project" value="TreeGrafter"/>
</dbReference>
<accession>Q2IYD5</accession>
<dbReference type="PANTHER" id="PTHR43201">
    <property type="entry name" value="ACYL-COA SYNTHETASE"/>
    <property type="match status" value="1"/>
</dbReference>
<dbReference type="RefSeq" id="WP_011440963.1">
    <property type="nucleotide sequence ID" value="NC_007778.1"/>
</dbReference>
<protein>
    <submittedName>
        <fullName evidence="3">AMP-dependent synthetase and ligase</fullName>
    </submittedName>
</protein>
<proteinExistence type="predicted"/>
<keyword evidence="4" id="KW-1185">Reference proteome</keyword>
<sequence length="456" mass="48472">MSAPRRIDDLIALIRRGRVLLPDGRDVTIAEAWHDAETDPAARWIAPGDRVVLSEPAGADLVRATLAVWAQGGVAVFGVDPHRCGDWPADVRVRSWPDGAVLHDASPRTDAVAVIHTSSGTTGRPKLARRSFESLAAEAERYAACYAPAAGARAYLAAPITHSFAFGAMLGLLAAGCVVQVAPVFRPRALADALRGGADIVVLTPPMARLAIEAAQERDQPLRCAPQLVIAGAGAVPGRLDAEFRRAFGCGLARNYGASETGASFGAAQSLPEGCLGRPFRGVRVVSPRPGDHIGELIVDLDHPILSLEGKTATPPMQRGLWRSGDLAEVDDDQRVWLRGRIDDRVKINGHLIDCAALAAQARAAPGVSDAVALALPRPQRGEIHDLVLICECRDEAVSAADISLAAMPQTPMIVLTRTEFPRTAAGKPDRDQLRSFAEARLRRGAARGEMQGEPR</sequence>
<dbReference type="PANTHER" id="PTHR43201:SF32">
    <property type="entry name" value="2-SUCCINYLBENZOATE--COA LIGASE, CHLOROPLASTIC_PEROXISOMAL"/>
    <property type="match status" value="1"/>
</dbReference>
<dbReference type="InterPro" id="IPR045851">
    <property type="entry name" value="AMP-bd_C_sf"/>
</dbReference>
<keyword evidence="1" id="KW-1133">Transmembrane helix</keyword>
<dbReference type="OrthoDB" id="8445630at2"/>
<feature type="domain" description="AMP-dependent synthetase/ligase" evidence="2">
    <location>
        <begin position="105"/>
        <end position="299"/>
    </location>
</feature>
<keyword evidence="1" id="KW-0812">Transmembrane</keyword>
<dbReference type="AlphaFoldDB" id="Q2IYD5"/>
<dbReference type="eggNOG" id="COG0318">
    <property type="taxonomic scope" value="Bacteria"/>
</dbReference>
<dbReference type="Gene3D" id="3.30.300.30">
    <property type="match status" value="1"/>
</dbReference>
<dbReference type="Gene3D" id="3.40.50.12780">
    <property type="entry name" value="N-terminal domain of ligase-like"/>
    <property type="match status" value="1"/>
</dbReference>
<gene>
    <name evidence="3" type="ordered locus">RPB_2069</name>
</gene>